<dbReference type="AlphaFoldDB" id="W1NI16"/>
<dbReference type="HOGENOM" id="CLU_1629292_0_0_1"/>
<gene>
    <name evidence="1" type="ORF">AMTR_s00009p00043270</name>
</gene>
<dbReference type="Proteomes" id="UP000017836">
    <property type="component" value="Unassembled WGS sequence"/>
</dbReference>
<name>W1NI16_AMBTC</name>
<protein>
    <submittedName>
        <fullName evidence="1">Uncharacterized protein</fullName>
    </submittedName>
</protein>
<proteinExistence type="predicted"/>
<organism evidence="1 2">
    <name type="scientific">Amborella trichopoda</name>
    <dbReference type="NCBI Taxonomy" id="13333"/>
    <lineage>
        <taxon>Eukaryota</taxon>
        <taxon>Viridiplantae</taxon>
        <taxon>Streptophyta</taxon>
        <taxon>Embryophyta</taxon>
        <taxon>Tracheophyta</taxon>
        <taxon>Spermatophyta</taxon>
        <taxon>Magnoliopsida</taxon>
        <taxon>Amborellales</taxon>
        <taxon>Amborellaceae</taxon>
        <taxon>Amborella</taxon>
    </lineage>
</organism>
<evidence type="ECO:0000313" key="1">
    <source>
        <dbReference type="EMBL" id="ERM94820.1"/>
    </source>
</evidence>
<reference evidence="2" key="1">
    <citation type="journal article" date="2013" name="Science">
        <title>The Amborella genome and the evolution of flowering plants.</title>
        <authorList>
            <consortium name="Amborella Genome Project"/>
        </authorList>
    </citation>
    <scope>NUCLEOTIDE SEQUENCE [LARGE SCALE GENOMIC DNA]</scope>
</reference>
<evidence type="ECO:0000313" key="2">
    <source>
        <dbReference type="Proteomes" id="UP000017836"/>
    </source>
</evidence>
<keyword evidence="2" id="KW-1185">Reference proteome</keyword>
<dbReference type="Gramene" id="ERM94820">
    <property type="protein sequence ID" value="ERM94820"/>
    <property type="gene ID" value="AMTR_s00009p00043270"/>
</dbReference>
<sequence>MIISLNKAHWGSVGFAQTEVQRATHAVPRMSGPSTNVVPSLSALATHDIPSVGGPYAYYALCIHGAQGFMAILAAPSPTLGHYLLTIPTPSRLESNSPVLCIPAYGVPVWGGQGSAQRPISSISPTCSLWFPSIGRTRPLQGPCLSPTSLAQRSARACRVLDF</sequence>
<dbReference type="EMBL" id="KI397501">
    <property type="protein sequence ID" value="ERM94820.1"/>
    <property type="molecule type" value="Genomic_DNA"/>
</dbReference>
<accession>W1NI16</accession>